<organism evidence="2 3">
    <name type="scientific">Thalictrum thalictroides</name>
    <name type="common">Rue-anemone</name>
    <name type="synonym">Anemone thalictroides</name>
    <dbReference type="NCBI Taxonomy" id="46969"/>
    <lineage>
        <taxon>Eukaryota</taxon>
        <taxon>Viridiplantae</taxon>
        <taxon>Streptophyta</taxon>
        <taxon>Embryophyta</taxon>
        <taxon>Tracheophyta</taxon>
        <taxon>Spermatophyta</taxon>
        <taxon>Magnoliopsida</taxon>
        <taxon>Ranunculales</taxon>
        <taxon>Ranunculaceae</taxon>
        <taxon>Thalictroideae</taxon>
        <taxon>Thalictrum</taxon>
    </lineage>
</organism>
<proteinExistence type="predicted"/>
<evidence type="ECO:0000256" key="1">
    <source>
        <dbReference type="SAM" id="Phobius"/>
    </source>
</evidence>
<protein>
    <recommendedName>
        <fullName evidence="4">Transmembrane protein</fullName>
    </recommendedName>
</protein>
<name>A0A7J6WQV1_THATH</name>
<reference evidence="2 3" key="1">
    <citation type="submission" date="2020-06" db="EMBL/GenBank/DDBJ databases">
        <title>Transcriptomic and genomic resources for Thalictrum thalictroides and T. hernandezii: Facilitating candidate gene discovery in an emerging model plant lineage.</title>
        <authorList>
            <person name="Arias T."/>
            <person name="Riano-Pachon D.M."/>
            <person name="Di Stilio V.S."/>
        </authorList>
    </citation>
    <scope>NUCLEOTIDE SEQUENCE [LARGE SCALE GENOMIC DNA]</scope>
    <source>
        <strain evidence="3">cv. WT478/WT964</strain>
        <tissue evidence="2">Leaves</tissue>
    </source>
</reference>
<gene>
    <name evidence="2" type="ORF">FRX31_010664</name>
</gene>
<feature type="non-terminal residue" evidence="2">
    <location>
        <position position="1"/>
    </location>
</feature>
<evidence type="ECO:0008006" key="4">
    <source>
        <dbReference type="Google" id="ProtNLM"/>
    </source>
</evidence>
<keyword evidence="3" id="KW-1185">Reference proteome</keyword>
<dbReference type="Proteomes" id="UP000554482">
    <property type="component" value="Unassembled WGS sequence"/>
</dbReference>
<sequence>GQDQRQEFSLPDPPGTKWWVVLLLVVGVVFAIVLVGLVVCFIKYCLRLRRQLPLRRIHPEVPDDDPGPVVV</sequence>
<keyword evidence="1" id="KW-0812">Transmembrane</keyword>
<dbReference type="EMBL" id="JABWDY010011474">
    <property type="protein sequence ID" value="KAF5199749.1"/>
    <property type="molecule type" value="Genomic_DNA"/>
</dbReference>
<keyword evidence="1" id="KW-1133">Transmembrane helix</keyword>
<accession>A0A7J6WQV1</accession>
<dbReference type="AlphaFoldDB" id="A0A7J6WQV1"/>
<keyword evidence="1" id="KW-0472">Membrane</keyword>
<evidence type="ECO:0000313" key="3">
    <source>
        <dbReference type="Proteomes" id="UP000554482"/>
    </source>
</evidence>
<evidence type="ECO:0000313" key="2">
    <source>
        <dbReference type="EMBL" id="KAF5199749.1"/>
    </source>
</evidence>
<comment type="caution">
    <text evidence="2">The sequence shown here is derived from an EMBL/GenBank/DDBJ whole genome shotgun (WGS) entry which is preliminary data.</text>
</comment>
<feature type="transmembrane region" description="Helical" evidence="1">
    <location>
        <begin position="18"/>
        <end position="46"/>
    </location>
</feature>